<dbReference type="Pfam" id="PF03961">
    <property type="entry name" value="FapA"/>
    <property type="match status" value="1"/>
</dbReference>
<dbReference type="Proteomes" id="UP000281112">
    <property type="component" value="Unassembled WGS sequence"/>
</dbReference>
<dbReference type="RefSeq" id="WP_124935692.1">
    <property type="nucleotide sequence ID" value="NZ_RJVQ01000001.1"/>
</dbReference>
<dbReference type="InterPro" id="IPR046866">
    <property type="entry name" value="FapA_N"/>
</dbReference>
<evidence type="ECO:0000256" key="1">
    <source>
        <dbReference type="SAM" id="MobiDB-lite"/>
    </source>
</evidence>
<reference evidence="3 4" key="1">
    <citation type="submission" date="2018-11" db="EMBL/GenBank/DDBJ databases">
        <title>Vibrio LJC006 sp. nov., isolated from seawater during the bloom of the enteromorpha.</title>
        <authorList>
            <person name="Liang J."/>
        </authorList>
    </citation>
    <scope>NUCLEOTIDE SEQUENCE [LARGE SCALE GENOMIC DNA]</scope>
    <source>
        <strain evidence="3 4">LJC006</strain>
    </source>
</reference>
<dbReference type="InterPro" id="IPR046865">
    <property type="entry name" value="FapA_b_solenoid"/>
</dbReference>
<dbReference type="PANTHER" id="PTHR38032">
    <property type="entry name" value="POLYMERASE-RELATED"/>
    <property type="match status" value="1"/>
</dbReference>
<keyword evidence="4" id="KW-1185">Reference proteome</keyword>
<feature type="domain" description="Flagellar Assembly Protein A N-terminal region" evidence="2">
    <location>
        <begin position="84"/>
        <end position="260"/>
    </location>
</feature>
<comment type="caution">
    <text evidence="3">The sequence shown here is derived from an EMBL/GenBank/DDBJ whole genome shotgun (WGS) entry which is preliminary data.</text>
</comment>
<proteinExistence type="predicted"/>
<sequence length="560" mass="60635">MWKRILQLNDDKNKVTAIRPEDMSLDTRLSKDGITDMLRELGAEHFYLDHEALERFIKLSDEAKKESYSGVLIADRRNATVEYELVDKEMVANLILKGAYGGRGLRGSEILHALANGHITKGINKVALKKALVVSASLAPGEIFTQPVAQGLNPTNGKDAYCEPLVEDISQRVLAPQHKEGSEKLDMKNLGATITVGAGDPVMKKHPATKGSPGFTVTGKVLEPTPGKDIQLKIGKNTQISSLDLNTLEATISGLPIIKPGSVDVDNAMVLKSISVETGHVKFKGSVVVSGNIESGMIVKATGDIIVGGFVESADVQAQGDIQIAKGIIGHTVTDGDDLTCTVKSGKSITANYAQYAFLQAHDDIHLSVHSISNKILCGNDLIVLDENEKNGTLSGGTCKVGGKLVCFNLGVEGDTATFVEAFAKYPALKEKISFLKEQYDAAQNKTMDIVRSEIEYNKKKASEKSEEELRKIADEKEVANVAMLDAKTALAQASDELEGKLLTNIVDVKHHVYTHVTVQYGSDKILTKKEHGQTVFSYNQHEIQARATMVGDDIAKEQE</sequence>
<name>A0A3N9TL11_9VIBR</name>
<protein>
    <submittedName>
        <fullName evidence="3">DUF342 domain-containing protein</fullName>
    </submittedName>
</protein>
<dbReference type="EMBL" id="RJVQ01000001">
    <property type="protein sequence ID" value="RQW65039.1"/>
    <property type="molecule type" value="Genomic_DNA"/>
</dbReference>
<dbReference type="PANTHER" id="PTHR38032:SF1">
    <property type="entry name" value="RNA-BINDING PROTEIN KHPB N-TERMINAL DOMAIN-CONTAINING PROTEIN"/>
    <property type="match status" value="1"/>
</dbReference>
<dbReference type="Pfam" id="PF20250">
    <property type="entry name" value="FapA_N"/>
    <property type="match status" value="1"/>
</dbReference>
<dbReference type="OrthoDB" id="5807941at2"/>
<evidence type="ECO:0000259" key="2">
    <source>
        <dbReference type="Pfam" id="PF20250"/>
    </source>
</evidence>
<dbReference type="AlphaFoldDB" id="A0A3N9TL11"/>
<accession>A0A3N9TL11</accession>
<evidence type="ECO:0000313" key="4">
    <source>
        <dbReference type="Proteomes" id="UP000281112"/>
    </source>
</evidence>
<feature type="region of interest" description="Disordered" evidence="1">
    <location>
        <begin position="201"/>
        <end position="220"/>
    </location>
</feature>
<evidence type="ECO:0000313" key="3">
    <source>
        <dbReference type="EMBL" id="RQW65039.1"/>
    </source>
</evidence>
<gene>
    <name evidence="3" type="ORF">EES38_03125</name>
</gene>
<dbReference type="InterPro" id="IPR005646">
    <property type="entry name" value="FapA"/>
</dbReference>
<organism evidence="3 4">
    <name type="scientific">Vibrio viridaestus</name>
    <dbReference type="NCBI Taxonomy" id="2487322"/>
    <lineage>
        <taxon>Bacteria</taxon>
        <taxon>Pseudomonadati</taxon>
        <taxon>Pseudomonadota</taxon>
        <taxon>Gammaproteobacteria</taxon>
        <taxon>Vibrionales</taxon>
        <taxon>Vibrionaceae</taxon>
        <taxon>Vibrio</taxon>
    </lineage>
</organism>